<reference evidence="2 3" key="1">
    <citation type="submission" date="2024-09" db="EMBL/GenBank/DDBJ databases">
        <title>Chromosome-scale assembly of Riccia sorocarpa.</title>
        <authorList>
            <person name="Paukszto L."/>
        </authorList>
    </citation>
    <scope>NUCLEOTIDE SEQUENCE [LARGE SCALE GENOMIC DNA]</scope>
    <source>
        <strain evidence="2">LP-2024</strain>
        <tissue evidence="2">Aerial parts of the thallus</tissue>
    </source>
</reference>
<evidence type="ECO:0000313" key="2">
    <source>
        <dbReference type="EMBL" id="KAL3690663.1"/>
    </source>
</evidence>
<dbReference type="PANTHER" id="PTHR33052">
    <property type="entry name" value="DUF4228 DOMAIN PROTEIN-RELATED"/>
    <property type="match status" value="1"/>
</dbReference>
<name>A0ABD3HGD1_9MARC</name>
<evidence type="ECO:0000313" key="3">
    <source>
        <dbReference type="Proteomes" id="UP001633002"/>
    </source>
</evidence>
<evidence type="ECO:0000256" key="1">
    <source>
        <dbReference type="SAM" id="MobiDB-lite"/>
    </source>
</evidence>
<keyword evidence="3" id="KW-1185">Reference proteome</keyword>
<dbReference type="Proteomes" id="UP001633002">
    <property type="component" value="Unassembled WGS sequence"/>
</dbReference>
<organism evidence="2 3">
    <name type="scientific">Riccia sorocarpa</name>
    <dbReference type="NCBI Taxonomy" id="122646"/>
    <lineage>
        <taxon>Eukaryota</taxon>
        <taxon>Viridiplantae</taxon>
        <taxon>Streptophyta</taxon>
        <taxon>Embryophyta</taxon>
        <taxon>Marchantiophyta</taxon>
        <taxon>Marchantiopsida</taxon>
        <taxon>Marchantiidae</taxon>
        <taxon>Marchantiales</taxon>
        <taxon>Ricciaceae</taxon>
        <taxon>Riccia</taxon>
    </lineage>
</organism>
<sequence length="284" mass="31474">MGNSPLRLCIHQVWEKQTIQVVLPDGQVIYMQQPTTVADLLVAYPYHFVCHGSPPLLDQRLPANTKLEPGEIYYLIPVPKPYPPAQSGFQHGNSRPRSRKSIYSQQEALVEPTAIRVPNQCPANDRPSSVSNFTDCTQLNIKPQGCLIKFFVFRQNVTSASVLSEETFEVHDNECYTGNPPAQKGNQKSDGKHRGGRGRRPVISWKPHLESISETKAFGDVSKKNRHISNLSMSFLSSISNIKMSAVAPAPRMSPPRTTPGSASVGIEQDCQKLKSIAKASWLL</sequence>
<comment type="caution">
    <text evidence="2">The sequence shown here is derived from an EMBL/GenBank/DDBJ whole genome shotgun (WGS) entry which is preliminary data.</text>
</comment>
<evidence type="ECO:0008006" key="4">
    <source>
        <dbReference type="Google" id="ProtNLM"/>
    </source>
</evidence>
<feature type="region of interest" description="Disordered" evidence="1">
    <location>
        <begin position="174"/>
        <end position="201"/>
    </location>
</feature>
<protein>
    <recommendedName>
        <fullName evidence="4">DUF4384 domain-containing protein</fullName>
    </recommendedName>
</protein>
<dbReference type="AlphaFoldDB" id="A0ABD3HGD1"/>
<dbReference type="Pfam" id="PF14009">
    <property type="entry name" value="PADRE"/>
    <property type="match status" value="1"/>
</dbReference>
<dbReference type="InterPro" id="IPR025322">
    <property type="entry name" value="PADRE_dom"/>
</dbReference>
<proteinExistence type="predicted"/>
<gene>
    <name evidence="2" type="ORF">R1sor_004314</name>
</gene>
<dbReference type="EMBL" id="JBJQOH010000003">
    <property type="protein sequence ID" value="KAL3690663.1"/>
    <property type="molecule type" value="Genomic_DNA"/>
</dbReference>
<accession>A0ABD3HGD1</accession>